<evidence type="ECO:0000256" key="1">
    <source>
        <dbReference type="SAM" id="MobiDB-lite"/>
    </source>
</evidence>
<dbReference type="EMBL" id="JBEZVE010000009">
    <property type="protein sequence ID" value="MEU3782622.1"/>
    <property type="molecule type" value="Genomic_DNA"/>
</dbReference>
<keyword evidence="3" id="KW-1185">Reference proteome</keyword>
<name>A0ABV2ZJ95_9ACTN</name>
<sequence>MIQINALGLTYPSFPEDVVGVGDGGDADEGGAAQPGDEFDPRRGPVRGVQRQEFGHLAEIGVVEEISGRTAVEDDDLDLLVSAQLIDDSDQLDDSVRADDVHGRIRESNAADLRRHGLDAEHAVLRHGVLRF</sequence>
<evidence type="ECO:0000313" key="2">
    <source>
        <dbReference type="EMBL" id="MEU3782622.1"/>
    </source>
</evidence>
<dbReference type="RefSeq" id="WP_361703431.1">
    <property type="nucleotide sequence ID" value="NZ_JBEZVE010000009.1"/>
</dbReference>
<feature type="region of interest" description="Disordered" evidence="1">
    <location>
        <begin position="20"/>
        <end position="46"/>
    </location>
</feature>
<comment type="caution">
    <text evidence="2">The sequence shown here is derived from an EMBL/GenBank/DDBJ whole genome shotgun (WGS) entry which is preliminary data.</text>
</comment>
<proteinExistence type="predicted"/>
<gene>
    <name evidence="2" type="ORF">AB0E89_18950</name>
</gene>
<reference evidence="2 3" key="1">
    <citation type="submission" date="2024-06" db="EMBL/GenBank/DDBJ databases">
        <title>The Natural Products Discovery Center: Release of the First 8490 Sequenced Strains for Exploring Actinobacteria Biosynthetic Diversity.</title>
        <authorList>
            <person name="Kalkreuter E."/>
            <person name="Kautsar S.A."/>
            <person name="Yang D."/>
            <person name="Bader C.D."/>
            <person name="Teijaro C.N."/>
            <person name="Fluegel L."/>
            <person name="Davis C.M."/>
            <person name="Simpson J.R."/>
            <person name="Lauterbach L."/>
            <person name="Steele A.D."/>
            <person name="Gui C."/>
            <person name="Meng S."/>
            <person name="Li G."/>
            <person name="Viehrig K."/>
            <person name="Ye F."/>
            <person name="Su P."/>
            <person name="Kiefer A.F."/>
            <person name="Nichols A."/>
            <person name="Cepeda A.J."/>
            <person name="Yan W."/>
            <person name="Fan B."/>
            <person name="Jiang Y."/>
            <person name="Adhikari A."/>
            <person name="Zheng C.-J."/>
            <person name="Schuster L."/>
            <person name="Cowan T.M."/>
            <person name="Smanski M.J."/>
            <person name="Chevrette M.G."/>
            <person name="De Carvalho L.P.S."/>
            <person name="Shen B."/>
        </authorList>
    </citation>
    <scope>NUCLEOTIDE SEQUENCE [LARGE SCALE GENOMIC DNA]</scope>
    <source>
        <strain evidence="2 3">NPDC033843</strain>
    </source>
</reference>
<organism evidence="2 3">
    <name type="scientific">Streptomyces sp. 900129855</name>
    <dbReference type="NCBI Taxonomy" id="3155129"/>
    <lineage>
        <taxon>Bacteria</taxon>
        <taxon>Bacillati</taxon>
        <taxon>Actinomycetota</taxon>
        <taxon>Actinomycetes</taxon>
        <taxon>Kitasatosporales</taxon>
        <taxon>Streptomycetaceae</taxon>
        <taxon>Streptomyces</taxon>
    </lineage>
</organism>
<dbReference type="Proteomes" id="UP001550739">
    <property type="component" value="Unassembled WGS sequence"/>
</dbReference>
<protein>
    <submittedName>
        <fullName evidence="2">Uncharacterized protein</fullName>
    </submittedName>
</protein>
<evidence type="ECO:0000313" key="3">
    <source>
        <dbReference type="Proteomes" id="UP001550739"/>
    </source>
</evidence>
<accession>A0ABV2ZJ95</accession>